<reference evidence="1 2" key="1">
    <citation type="submission" date="2019-12" db="EMBL/GenBank/DDBJ databases">
        <title>Snethiella sp. nov. sp. isolated from sea sand.</title>
        <authorList>
            <person name="Kim J."/>
            <person name="Jeong S.E."/>
            <person name="Jung H.S."/>
            <person name="Jeon C.O."/>
        </authorList>
    </citation>
    <scope>NUCLEOTIDE SEQUENCE [LARGE SCALE GENOMIC DNA]</scope>
    <source>
        <strain evidence="1 2">DP05</strain>
    </source>
</reference>
<keyword evidence="2" id="KW-1185">Reference proteome</keyword>
<dbReference type="Proteomes" id="UP000476030">
    <property type="component" value="Unassembled WGS sequence"/>
</dbReference>
<proteinExistence type="predicted"/>
<dbReference type="EMBL" id="WTUW01000002">
    <property type="protein sequence ID" value="MZR30904.1"/>
    <property type="molecule type" value="Genomic_DNA"/>
</dbReference>
<protein>
    <recommendedName>
        <fullName evidence="3">P22 coat-protein 5 family protein</fullName>
    </recommendedName>
</protein>
<comment type="caution">
    <text evidence="1">The sequence shown here is derived from an EMBL/GenBank/DDBJ whole genome shotgun (WGS) entry which is preliminary data.</text>
</comment>
<organism evidence="1 2">
    <name type="scientific">Sneathiella litorea</name>
    <dbReference type="NCBI Taxonomy" id="2606216"/>
    <lineage>
        <taxon>Bacteria</taxon>
        <taxon>Pseudomonadati</taxon>
        <taxon>Pseudomonadota</taxon>
        <taxon>Alphaproteobacteria</taxon>
        <taxon>Sneathiellales</taxon>
        <taxon>Sneathiellaceae</taxon>
        <taxon>Sneathiella</taxon>
    </lineage>
</organism>
<evidence type="ECO:0000313" key="1">
    <source>
        <dbReference type="EMBL" id="MZR30904.1"/>
    </source>
</evidence>
<gene>
    <name evidence="1" type="ORF">GQE98_09690</name>
</gene>
<evidence type="ECO:0000313" key="2">
    <source>
        <dbReference type="Proteomes" id="UP000476030"/>
    </source>
</evidence>
<name>A0A6L8W8T8_9PROT</name>
<evidence type="ECO:0008006" key="3">
    <source>
        <dbReference type="Google" id="ProtNLM"/>
    </source>
</evidence>
<sequence length="423" mass="45370">MGAQRPDRGYRRREGIGLDVVNQVRERRHGSGMGPIYISNSQSGDMTMANDISAAMPKILARGLMALREQTVMPRLVNGDFSADAAEKGDTIDVILPSDLTADDVTPGTTPPTPTSSTLEKVQIELNNWKKADFYLTDKEMMEVEARENFMPVQASAAIRALANAVNQSIHAKYTGIYGLVGTAGTTPFASDASDATAARKLLLEQKAPKEYRYGVLDFDAESNALDLAAFADADRAGSSSAKIEGEIGRKYGIDWYSDDHVATHVTGAEGTPLVKGGSQAGTTLIADGFTTKPAVGDIFTIDGDTQQYVVQAATDLLGTESTLTIAPAISSAPSDNAAMTFVDDHVVNLVFNRDAFAFANRPLAHSTQDMGLGSQILSMTDPMTGISLRLEVARQYKQVVWEFDILWGVALVRPELAVRLAG</sequence>
<dbReference type="RefSeq" id="WP_161315445.1">
    <property type="nucleotide sequence ID" value="NZ_WTUW01000002.1"/>
</dbReference>
<dbReference type="AlphaFoldDB" id="A0A6L8W8T8"/>
<accession>A0A6L8W8T8</accession>